<gene>
    <name evidence="2" type="ORF">HJG63_010093</name>
</gene>
<name>A0A7J8JFM6_ROUAE</name>
<sequence length="218" mass="23668">MTLFVTFPRILVIQRKIRASEAQTSSSGGWKSAPNPSRDAGVWGGRRDVADTQLLPVTPAWDPLRGTPIGHTPGFVGARRARLGVDAPSAGTPPRAPVRGFPPTRRSMDRHTVIPRLRLCPRQDVMRPFTPHWVLTVGVAAGRGFASTRVPATASPFSPNILNSQFACLCHRQQGCWGRPTHLEPRRPVSTPTRRVSASPFPVLLAGTGLPPICKSQQ</sequence>
<accession>A0A7J8JFM6</accession>
<evidence type="ECO:0000313" key="2">
    <source>
        <dbReference type="EMBL" id="KAF6495686.1"/>
    </source>
</evidence>
<protein>
    <submittedName>
        <fullName evidence="2">Uncharacterized protein</fullName>
    </submittedName>
</protein>
<evidence type="ECO:0000313" key="3">
    <source>
        <dbReference type="Proteomes" id="UP000593571"/>
    </source>
</evidence>
<feature type="region of interest" description="Disordered" evidence="1">
    <location>
        <begin position="21"/>
        <end position="42"/>
    </location>
</feature>
<proteinExistence type="predicted"/>
<organism evidence="2 3">
    <name type="scientific">Rousettus aegyptiacus</name>
    <name type="common">Egyptian fruit bat</name>
    <name type="synonym">Pteropus aegyptiacus</name>
    <dbReference type="NCBI Taxonomy" id="9407"/>
    <lineage>
        <taxon>Eukaryota</taxon>
        <taxon>Metazoa</taxon>
        <taxon>Chordata</taxon>
        <taxon>Craniata</taxon>
        <taxon>Vertebrata</taxon>
        <taxon>Euteleostomi</taxon>
        <taxon>Mammalia</taxon>
        <taxon>Eutheria</taxon>
        <taxon>Laurasiatheria</taxon>
        <taxon>Chiroptera</taxon>
        <taxon>Yinpterochiroptera</taxon>
        <taxon>Pteropodoidea</taxon>
        <taxon>Pteropodidae</taxon>
        <taxon>Rousettinae</taxon>
        <taxon>Rousettus</taxon>
    </lineage>
</organism>
<dbReference type="AlphaFoldDB" id="A0A7J8JFM6"/>
<keyword evidence="3" id="KW-1185">Reference proteome</keyword>
<dbReference type="Proteomes" id="UP000593571">
    <property type="component" value="Unassembled WGS sequence"/>
</dbReference>
<dbReference type="EMBL" id="JACASE010000002">
    <property type="protein sequence ID" value="KAF6495686.1"/>
    <property type="molecule type" value="Genomic_DNA"/>
</dbReference>
<reference evidence="2 3" key="1">
    <citation type="journal article" date="2020" name="Nature">
        <title>Six reference-quality genomes reveal evolution of bat adaptations.</title>
        <authorList>
            <person name="Jebb D."/>
            <person name="Huang Z."/>
            <person name="Pippel M."/>
            <person name="Hughes G.M."/>
            <person name="Lavrichenko K."/>
            <person name="Devanna P."/>
            <person name="Winkler S."/>
            <person name="Jermiin L.S."/>
            <person name="Skirmuntt E.C."/>
            <person name="Katzourakis A."/>
            <person name="Burkitt-Gray L."/>
            <person name="Ray D.A."/>
            <person name="Sullivan K.A.M."/>
            <person name="Roscito J.G."/>
            <person name="Kirilenko B.M."/>
            <person name="Davalos L.M."/>
            <person name="Corthals A.P."/>
            <person name="Power M.L."/>
            <person name="Jones G."/>
            <person name="Ransome R.D."/>
            <person name="Dechmann D.K.N."/>
            <person name="Locatelli A.G."/>
            <person name="Puechmaille S.J."/>
            <person name="Fedrigo O."/>
            <person name="Jarvis E.D."/>
            <person name="Hiller M."/>
            <person name="Vernes S.C."/>
            <person name="Myers E.W."/>
            <person name="Teeling E.C."/>
        </authorList>
    </citation>
    <scope>NUCLEOTIDE SEQUENCE [LARGE SCALE GENOMIC DNA]</scope>
    <source>
        <strain evidence="2">MRouAeg1</strain>
        <tissue evidence="2">Muscle</tissue>
    </source>
</reference>
<feature type="region of interest" description="Disordered" evidence="1">
    <location>
        <begin position="85"/>
        <end position="107"/>
    </location>
</feature>
<evidence type="ECO:0000256" key="1">
    <source>
        <dbReference type="SAM" id="MobiDB-lite"/>
    </source>
</evidence>
<comment type="caution">
    <text evidence="2">The sequence shown here is derived from an EMBL/GenBank/DDBJ whole genome shotgun (WGS) entry which is preliminary data.</text>
</comment>